<dbReference type="EMBL" id="JAMWMR010000025">
    <property type="protein sequence ID" value="MCN9243801.1"/>
    <property type="molecule type" value="Genomic_DNA"/>
</dbReference>
<reference evidence="1 2" key="1">
    <citation type="submission" date="2022-05" db="EMBL/GenBank/DDBJ databases">
        <title>Streptomyces sp. nov. RY43-2 isolated from soil of a peat swamp forest.</title>
        <authorList>
            <person name="Kanchanasin P."/>
            <person name="Tanasupawat S."/>
            <person name="Phongsopitanun W."/>
        </authorList>
    </citation>
    <scope>NUCLEOTIDE SEQUENCE [LARGE SCALE GENOMIC DNA]</scope>
    <source>
        <strain evidence="1 2">RY43-2</strain>
    </source>
</reference>
<name>A0ABT0ZJR2_9ACTN</name>
<keyword evidence="2" id="KW-1185">Reference proteome</keyword>
<gene>
    <name evidence="1" type="ORF">NGF19_23985</name>
</gene>
<comment type="caution">
    <text evidence="1">The sequence shown here is derived from an EMBL/GenBank/DDBJ whole genome shotgun (WGS) entry which is preliminary data.</text>
</comment>
<accession>A0ABT0ZJR2</accession>
<dbReference type="Proteomes" id="UP001523219">
    <property type="component" value="Unassembled WGS sequence"/>
</dbReference>
<evidence type="ECO:0000313" key="2">
    <source>
        <dbReference type="Proteomes" id="UP001523219"/>
    </source>
</evidence>
<organism evidence="1 2">
    <name type="scientific">Streptomyces macrolidinus</name>
    <dbReference type="NCBI Taxonomy" id="2952607"/>
    <lineage>
        <taxon>Bacteria</taxon>
        <taxon>Bacillati</taxon>
        <taxon>Actinomycetota</taxon>
        <taxon>Actinomycetes</taxon>
        <taxon>Kitasatosporales</taxon>
        <taxon>Streptomycetaceae</taxon>
        <taxon>Streptomyces</taxon>
    </lineage>
</organism>
<sequence length="142" mass="15192">MESELTALAASGATTLVALMITDSWTHAREVVRRFFSRTGSGSAEITDLDTARARILAAEATGDPQARNQWYAYLRHLLQPDSATGDDLRDLLASLQDVARAESQRSAVTNTVSGGTQHGPLIQAGHISRLTLHTDPPADPA</sequence>
<evidence type="ECO:0000313" key="1">
    <source>
        <dbReference type="EMBL" id="MCN9243801.1"/>
    </source>
</evidence>
<proteinExistence type="predicted"/>
<protein>
    <submittedName>
        <fullName evidence="1">Uncharacterized protein</fullName>
    </submittedName>
</protein>
<dbReference type="RefSeq" id="WP_252427350.1">
    <property type="nucleotide sequence ID" value="NZ_JAMWMR010000025.1"/>
</dbReference>